<dbReference type="Pfam" id="PF07992">
    <property type="entry name" value="Pyr_redox_2"/>
    <property type="match status" value="1"/>
</dbReference>
<sequence length="420" mass="46508">MIHYDVVVIGGGPAGLAASKTLMDKNKKVMLVERENRLGGILKQCIHDGFGLIQFKKMLTGPEYAERYIDLIREGDIDIKLLSFVTKVKKLDKGFEITIVNKEGINTYDTKAIILANGCRERTSRQISIQGTRPAGIFTAGTAQYFVNLLGVLPTKRCVILGSGDIGLIMARRLTLEGAEVEGVYEAKSTPSGLTRNIIQCLEDYDIPLHLSSTVTKVFGEERVTGVEVSNVDDKMQPIKGTQRMVPCDALILSVGLIPENEIAESLGVEMDGNTKGPVVNNSLMTSVKGVYSCGNALHVNDLVDYVSESGVTAALGAVNYLEGEEESKKQEYIKVNYENKDFMYVVPQLFDKSKPENNIFYLRSRNSVKNVKLKVLVEGKEVFSKAYAELKPPEMKRLQVNFKDIHLKNIEIKMESAEI</sequence>
<dbReference type="OrthoDB" id="9776839at2"/>
<reference evidence="3 4" key="1">
    <citation type="submission" date="2016-11" db="EMBL/GenBank/DDBJ databases">
        <authorList>
            <person name="Jaros S."/>
            <person name="Januszkiewicz K."/>
            <person name="Wedrychowicz H."/>
        </authorList>
    </citation>
    <scope>NUCLEOTIDE SEQUENCE [LARGE SCALE GENOMIC DNA]</scope>
    <source>
        <strain evidence="3 4">DSM 21864</strain>
    </source>
</reference>
<gene>
    <name evidence="3" type="ORF">SAMN05444401_1126</name>
</gene>
<dbReference type="InterPro" id="IPR023753">
    <property type="entry name" value="FAD/NAD-binding_dom"/>
</dbReference>
<keyword evidence="4" id="KW-1185">Reference proteome</keyword>
<dbReference type="PANTHER" id="PTHR42949:SF3">
    <property type="entry name" value="ANAEROBIC GLYCEROL-3-PHOSPHATE DEHYDROGENASE SUBUNIT B"/>
    <property type="match status" value="1"/>
</dbReference>
<evidence type="ECO:0000256" key="1">
    <source>
        <dbReference type="ARBA" id="ARBA00023002"/>
    </source>
</evidence>
<dbReference type="InterPro" id="IPR036188">
    <property type="entry name" value="FAD/NAD-bd_sf"/>
</dbReference>
<dbReference type="PRINTS" id="PR00368">
    <property type="entry name" value="FADPNR"/>
</dbReference>
<proteinExistence type="predicted"/>
<dbReference type="RefSeq" id="WP_073004430.1">
    <property type="nucleotide sequence ID" value="NZ_FQZO01000001.1"/>
</dbReference>
<evidence type="ECO:0000313" key="3">
    <source>
        <dbReference type="EMBL" id="SHI60496.1"/>
    </source>
</evidence>
<dbReference type="AlphaFoldDB" id="A0A1M6CHN3"/>
<protein>
    <submittedName>
        <fullName evidence="3">Thioredoxin reductase</fullName>
    </submittedName>
</protein>
<feature type="domain" description="FAD/NAD(P)-binding" evidence="2">
    <location>
        <begin position="4"/>
        <end position="298"/>
    </location>
</feature>
<dbReference type="EMBL" id="FQZO01000001">
    <property type="protein sequence ID" value="SHI60496.1"/>
    <property type="molecule type" value="Genomic_DNA"/>
</dbReference>
<dbReference type="STRING" id="1121298.SAMN05444401_1126"/>
<dbReference type="GO" id="GO:0016491">
    <property type="term" value="F:oxidoreductase activity"/>
    <property type="evidence" value="ECO:0007669"/>
    <property type="project" value="UniProtKB-KW"/>
</dbReference>
<keyword evidence="1" id="KW-0560">Oxidoreductase</keyword>
<evidence type="ECO:0000313" key="4">
    <source>
        <dbReference type="Proteomes" id="UP000184080"/>
    </source>
</evidence>
<evidence type="ECO:0000259" key="2">
    <source>
        <dbReference type="Pfam" id="PF07992"/>
    </source>
</evidence>
<organism evidence="3 4">
    <name type="scientific">Clostridium amylolyticum</name>
    <dbReference type="NCBI Taxonomy" id="1121298"/>
    <lineage>
        <taxon>Bacteria</taxon>
        <taxon>Bacillati</taxon>
        <taxon>Bacillota</taxon>
        <taxon>Clostridia</taxon>
        <taxon>Eubacteriales</taxon>
        <taxon>Clostridiaceae</taxon>
        <taxon>Clostridium</taxon>
    </lineage>
</organism>
<dbReference type="PRINTS" id="PR00469">
    <property type="entry name" value="PNDRDTASEII"/>
</dbReference>
<dbReference type="Proteomes" id="UP000184080">
    <property type="component" value="Unassembled WGS sequence"/>
</dbReference>
<dbReference type="Gene3D" id="3.50.50.60">
    <property type="entry name" value="FAD/NAD(P)-binding domain"/>
    <property type="match status" value="2"/>
</dbReference>
<dbReference type="SUPFAM" id="SSF51905">
    <property type="entry name" value="FAD/NAD(P)-binding domain"/>
    <property type="match status" value="1"/>
</dbReference>
<dbReference type="InterPro" id="IPR051691">
    <property type="entry name" value="Metab_Enz_Cyan_OpOx_G3PDH"/>
</dbReference>
<dbReference type="PANTHER" id="PTHR42949">
    <property type="entry name" value="ANAEROBIC GLYCEROL-3-PHOSPHATE DEHYDROGENASE SUBUNIT B"/>
    <property type="match status" value="1"/>
</dbReference>
<name>A0A1M6CHN3_9CLOT</name>
<accession>A0A1M6CHN3</accession>